<name>A0A7W7R4P4_KITKI</name>
<evidence type="ECO:0000313" key="2">
    <source>
        <dbReference type="Proteomes" id="UP000540506"/>
    </source>
</evidence>
<comment type="caution">
    <text evidence="1">The sequence shown here is derived from an EMBL/GenBank/DDBJ whole genome shotgun (WGS) entry which is preliminary data.</text>
</comment>
<gene>
    <name evidence="1" type="ORF">FHR34_003799</name>
</gene>
<evidence type="ECO:0000313" key="1">
    <source>
        <dbReference type="EMBL" id="MBB4924806.1"/>
    </source>
</evidence>
<dbReference type="Proteomes" id="UP000540506">
    <property type="component" value="Unassembled WGS sequence"/>
</dbReference>
<proteinExistence type="predicted"/>
<keyword evidence="2" id="KW-1185">Reference proteome</keyword>
<reference evidence="1 2" key="1">
    <citation type="submission" date="2020-08" db="EMBL/GenBank/DDBJ databases">
        <title>Sequencing the genomes of 1000 actinobacteria strains.</title>
        <authorList>
            <person name="Klenk H.-P."/>
        </authorList>
    </citation>
    <scope>NUCLEOTIDE SEQUENCE [LARGE SCALE GENOMIC DNA]</scope>
    <source>
        <strain evidence="1 2">DSM 41654</strain>
    </source>
</reference>
<dbReference type="RefSeq" id="WP_184936688.1">
    <property type="nucleotide sequence ID" value="NZ_JACHJV010000001.1"/>
</dbReference>
<organism evidence="1 2">
    <name type="scientific">Kitasatospora kifunensis</name>
    <name type="common">Streptomyces kifunensis</name>
    <dbReference type="NCBI Taxonomy" id="58351"/>
    <lineage>
        <taxon>Bacteria</taxon>
        <taxon>Bacillati</taxon>
        <taxon>Actinomycetota</taxon>
        <taxon>Actinomycetes</taxon>
        <taxon>Kitasatosporales</taxon>
        <taxon>Streptomycetaceae</taxon>
        <taxon>Kitasatospora</taxon>
    </lineage>
</organism>
<accession>A0A7W7R4P4</accession>
<dbReference type="EMBL" id="JACHJV010000001">
    <property type="protein sequence ID" value="MBB4924806.1"/>
    <property type="molecule type" value="Genomic_DNA"/>
</dbReference>
<dbReference type="AlphaFoldDB" id="A0A7W7R4P4"/>
<sequence length="72" mass="7973">MIHNDVARPLADRHFAPRTLAPRRLTRSLACDGPQLPADLTPRALVRDLPLRTLPTRVLLRSAEGDRLPSGT</sequence>
<protein>
    <submittedName>
        <fullName evidence="1">Uncharacterized protein</fullName>
    </submittedName>
</protein>